<dbReference type="EMBL" id="KV878126">
    <property type="protein sequence ID" value="OJI98805.1"/>
    <property type="molecule type" value="Genomic_DNA"/>
</dbReference>
<name>A0A1L9PBH0_ASPVE</name>
<gene>
    <name evidence="2" type="ORF">ASPVEDRAFT_80437</name>
</gene>
<evidence type="ECO:0000313" key="3">
    <source>
        <dbReference type="Proteomes" id="UP000184073"/>
    </source>
</evidence>
<evidence type="ECO:0000313" key="2">
    <source>
        <dbReference type="EMBL" id="OJI98805.1"/>
    </source>
</evidence>
<dbReference type="VEuPathDB" id="FungiDB:ASPVEDRAFT_80437"/>
<protein>
    <submittedName>
        <fullName evidence="2">Uncharacterized protein</fullName>
    </submittedName>
</protein>
<dbReference type="SUPFAM" id="SSF48403">
    <property type="entry name" value="Ankyrin repeat"/>
    <property type="match status" value="1"/>
</dbReference>
<sequence>MADPFSIAASVAGILSLGIESCKLIVKYCDDFHGADDQIESIALKAGGLSSTLQQINTLLKETDGVHPKIASDIREKVLQNETWITKINKRVANLSMASSSNGLSDKLRATAKKAAFPLKKNSLIDTVEILQGLQMNLHTALLTLQIQHVSALSKQTELIERVESLVLVRTGQLGMDMGRMELAIRNTPEPQQQQVSRQSYSMPCVCSNNMTRFGHGMEIRRKCPRHKHFTHTKTQSKSFTFTSSWFGLSIEAAISISKRANGLSISPTLHFHAIVPDDSPAFELMRNWPEWAATAEEIASHFNMVVQELQQLFDQGRATPFDRTADGETLLHTASFEYFGYNTGAPAWNLIKYLVEAGCPINEENTWGHLAMDVAISNGDDTGKHVLRFLELGAVLTGTHLQFSKSIRMVEHLWSHNREAFYVSDAAEAVLSHSKNQLKHHLELARDDQQKLSKLYELCSYWADGIRILHEAGGEIPTSKKNYLLQTAIWRDSIESAQAFVDIGAVAESYLIPMSKSKPMEDILIQDLVSKGKHLLMLAKSLPPHVQLKLELQNGHLPDRKAQCIVLELESRGIPIDPWFRYYNTHPVFCEFELRPDQMERLYQAGFRDVDAPDSHGYTPLMQANTHGFSLYSIQNALERIPWLVNKGASLDAVCQSNGISARSLVIFNIVTATMRFLTGYYGNSPADNWDTRLAELCSLLTMKSFLFQQLLGSKSTNEAQCFCSVPNGSLSMFLCFATNIALYVMFRTETNTTVRKSLSTLYEAFLTKLQIEPRTSYDIIRLLTFTDLGLTHTCWHIGGKDWRTTTLDPFDEKEATEIRDEERYTIEELEDLVVELQREYNALEIPLWEYIQKHWCDRMSDYLEKHGDSITDDSMCSILRPSVLET</sequence>
<dbReference type="InterPro" id="IPR036770">
    <property type="entry name" value="Ankyrin_rpt-contain_sf"/>
</dbReference>
<dbReference type="GeneID" id="63732372"/>
<keyword evidence="1" id="KW-0175">Coiled coil</keyword>
<feature type="coiled-coil region" evidence="1">
    <location>
        <begin position="821"/>
        <end position="848"/>
    </location>
</feature>
<proteinExistence type="predicted"/>
<dbReference type="AlphaFoldDB" id="A0A1L9PBH0"/>
<keyword evidence="3" id="KW-1185">Reference proteome</keyword>
<dbReference type="Proteomes" id="UP000184073">
    <property type="component" value="Unassembled WGS sequence"/>
</dbReference>
<dbReference type="RefSeq" id="XP_040664568.1">
    <property type="nucleotide sequence ID" value="XM_040816861.1"/>
</dbReference>
<evidence type="ECO:0000256" key="1">
    <source>
        <dbReference type="SAM" id="Coils"/>
    </source>
</evidence>
<accession>A0A1L9PBH0</accession>
<dbReference type="Gene3D" id="1.25.40.20">
    <property type="entry name" value="Ankyrin repeat-containing domain"/>
    <property type="match status" value="2"/>
</dbReference>
<dbReference type="OrthoDB" id="1577640at2759"/>
<reference evidence="3" key="1">
    <citation type="journal article" date="2017" name="Genome Biol.">
        <title>Comparative genomics reveals high biological diversity and specific adaptations in the industrially and medically important fungal genus Aspergillus.</title>
        <authorList>
            <person name="de Vries R.P."/>
            <person name="Riley R."/>
            <person name="Wiebenga A."/>
            <person name="Aguilar-Osorio G."/>
            <person name="Amillis S."/>
            <person name="Uchima C.A."/>
            <person name="Anderluh G."/>
            <person name="Asadollahi M."/>
            <person name="Askin M."/>
            <person name="Barry K."/>
            <person name="Battaglia E."/>
            <person name="Bayram O."/>
            <person name="Benocci T."/>
            <person name="Braus-Stromeyer S.A."/>
            <person name="Caldana C."/>
            <person name="Canovas D."/>
            <person name="Cerqueira G.C."/>
            <person name="Chen F."/>
            <person name="Chen W."/>
            <person name="Choi C."/>
            <person name="Clum A."/>
            <person name="Dos Santos R.A."/>
            <person name="Damasio A.R."/>
            <person name="Diallinas G."/>
            <person name="Emri T."/>
            <person name="Fekete E."/>
            <person name="Flipphi M."/>
            <person name="Freyberg S."/>
            <person name="Gallo A."/>
            <person name="Gournas C."/>
            <person name="Habgood R."/>
            <person name="Hainaut M."/>
            <person name="Harispe M.L."/>
            <person name="Henrissat B."/>
            <person name="Hilden K.S."/>
            <person name="Hope R."/>
            <person name="Hossain A."/>
            <person name="Karabika E."/>
            <person name="Karaffa L."/>
            <person name="Karanyi Z."/>
            <person name="Krasevec N."/>
            <person name="Kuo A."/>
            <person name="Kusch H."/>
            <person name="LaButti K."/>
            <person name="Lagendijk E.L."/>
            <person name="Lapidus A."/>
            <person name="Levasseur A."/>
            <person name="Lindquist E."/>
            <person name="Lipzen A."/>
            <person name="Logrieco A.F."/>
            <person name="MacCabe A."/>
            <person name="Maekelae M.R."/>
            <person name="Malavazi I."/>
            <person name="Melin P."/>
            <person name="Meyer V."/>
            <person name="Mielnichuk N."/>
            <person name="Miskei M."/>
            <person name="Molnar A.P."/>
            <person name="Mule G."/>
            <person name="Ngan C.Y."/>
            <person name="Orejas M."/>
            <person name="Orosz E."/>
            <person name="Ouedraogo J.P."/>
            <person name="Overkamp K.M."/>
            <person name="Park H.-S."/>
            <person name="Perrone G."/>
            <person name="Piumi F."/>
            <person name="Punt P.J."/>
            <person name="Ram A.F."/>
            <person name="Ramon A."/>
            <person name="Rauscher S."/>
            <person name="Record E."/>
            <person name="Riano-Pachon D.M."/>
            <person name="Robert V."/>
            <person name="Roehrig J."/>
            <person name="Ruller R."/>
            <person name="Salamov A."/>
            <person name="Salih N.S."/>
            <person name="Samson R.A."/>
            <person name="Sandor E."/>
            <person name="Sanguinetti M."/>
            <person name="Schuetze T."/>
            <person name="Sepcic K."/>
            <person name="Shelest E."/>
            <person name="Sherlock G."/>
            <person name="Sophianopoulou V."/>
            <person name="Squina F.M."/>
            <person name="Sun H."/>
            <person name="Susca A."/>
            <person name="Todd R.B."/>
            <person name="Tsang A."/>
            <person name="Unkles S.E."/>
            <person name="van de Wiele N."/>
            <person name="van Rossen-Uffink D."/>
            <person name="Oliveira J.V."/>
            <person name="Vesth T.C."/>
            <person name="Visser J."/>
            <person name="Yu J.-H."/>
            <person name="Zhou M."/>
            <person name="Andersen M.R."/>
            <person name="Archer D.B."/>
            <person name="Baker S.E."/>
            <person name="Benoit I."/>
            <person name="Brakhage A.A."/>
            <person name="Braus G.H."/>
            <person name="Fischer R."/>
            <person name="Frisvad J.C."/>
            <person name="Goldman G.H."/>
            <person name="Houbraken J."/>
            <person name="Oakley B."/>
            <person name="Pocsi I."/>
            <person name="Scazzocchio C."/>
            <person name="Seiboth B."/>
            <person name="vanKuyk P.A."/>
            <person name="Wortman J."/>
            <person name="Dyer P.S."/>
            <person name="Grigoriev I.V."/>
        </authorList>
    </citation>
    <scope>NUCLEOTIDE SEQUENCE [LARGE SCALE GENOMIC DNA]</scope>
    <source>
        <strain evidence="3">CBS 583.65</strain>
    </source>
</reference>
<organism evidence="2 3">
    <name type="scientific">Aspergillus versicolor CBS 583.65</name>
    <dbReference type="NCBI Taxonomy" id="1036611"/>
    <lineage>
        <taxon>Eukaryota</taxon>
        <taxon>Fungi</taxon>
        <taxon>Dikarya</taxon>
        <taxon>Ascomycota</taxon>
        <taxon>Pezizomycotina</taxon>
        <taxon>Eurotiomycetes</taxon>
        <taxon>Eurotiomycetidae</taxon>
        <taxon>Eurotiales</taxon>
        <taxon>Aspergillaceae</taxon>
        <taxon>Aspergillus</taxon>
        <taxon>Aspergillus subgen. Nidulantes</taxon>
    </lineage>
</organism>